<dbReference type="Proteomes" id="UP000030645">
    <property type="component" value="Unassembled WGS sequence"/>
</dbReference>
<keyword evidence="2" id="KW-1185">Reference proteome</keyword>
<name>W9RRZ5_9ROSA</name>
<reference evidence="2" key="1">
    <citation type="submission" date="2013-01" db="EMBL/GenBank/DDBJ databases">
        <title>Draft Genome Sequence of a Mulberry Tree, Morus notabilis C.K. Schneid.</title>
        <authorList>
            <person name="He N."/>
            <person name="Zhao S."/>
        </authorList>
    </citation>
    <scope>NUCLEOTIDE SEQUENCE</scope>
</reference>
<evidence type="ECO:0000313" key="1">
    <source>
        <dbReference type="EMBL" id="EXC05111.1"/>
    </source>
</evidence>
<accession>W9RRZ5</accession>
<evidence type="ECO:0000313" key="2">
    <source>
        <dbReference type="Proteomes" id="UP000030645"/>
    </source>
</evidence>
<organism evidence="1 2">
    <name type="scientific">Morus notabilis</name>
    <dbReference type="NCBI Taxonomy" id="981085"/>
    <lineage>
        <taxon>Eukaryota</taxon>
        <taxon>Viridiplantae</taxon>
        <taxon>Streptophyta</taxon>
        <taxon>Embryophyta</taxon>
        <taxon>Tracheophyta</taxon>
        <taxon>Spermatophyta</taxon>
        <taxon>Magnoliopsida</taxon>
        <taxon>eudicotyledons</taxon>
        <taxon>Gunneridae</taxon>
        <taxon>Pentapetalae</taxon>
        <taxon>rosids</taxon>
        <taxon>fabids</taxon>
        <taxon>Rosales</taxon>
        <taxon>Moraceae</taxon>
        <taxon>Moreae</taxon>
        <taxon>Morus</taxon>
    </lineage>
</organism>
<dbReference type="EMBL" id="KE345517">
    <property type="protein sequence ID" value="EXC05111.1"/>
    <property type="molecule type" value="Genomic_DNA"/>
</dbReference>
<dbReference type="AlphaFoldDB" id="W9RRZ5"/>
<proteinExistence type="predicted"/>
<sequence length="169" mass="20038">MLKWMSSCPNDIENSPWSESGAISSKALDFRSMLIRGQDRTPHRLWLRQFACYAALRVPDTVLDPREEILLHHQFIVDPECRDTPFFRQKISVIPRENRMRFVQIPSTEVVQIAILETPLFSHFKQYVLDQIQIFASWLNFHCRNFLNDFTYIVAFAFFLHVLHVKKIL</sequence>
<protein>
    <submittedName>
        <fullName evidence="1">Uncharacterized protein</fullName>
    </submittedName>
</protein>
<gene>
    <name evidence="1" type="ORF">L484_011900</name>
</gene>